<feature type="domain" description="LTD" evidence="2">
    <location>
        <begin position="200"/>
        <end position="324"/>
    </location>
</feature>
<dbReference type="Gene3D" id="2.60.40.1260">
    <property type="entry name" value="Lamin Tail domain"/>
    <property type="match status" value="1"/>
</dbReference>
<dbReference type="Pfam" id="PF00565">
    <property type="entry name" value="SNase"/>
    <property type="match status" value="1"/>
</dbReference>
<dbReference type="PROSITE" id="PS51841">
    <property type="entry name" value="LTD"/>
    <property type="match status" value="1"/>
</dbReference>
<dbReference type="AlphaFoldDB" id="A0A554NFG1"/>
<accession>A0A554NFG1</accession>
<evidence type="ECO:0000259" key="2">
    <source>
        <dbReference type="PROSITE" id="PS51841"/>
    </source>
</evidence>
<dbReference type="InterPro" id="IPR001322">
    <property type="entry name" value="Lamin_tail_dom"/>
</dbReference>
<feature type="domain" description="TNase-like" evidence="1">
    <location>
        <begin position="49"/>
        <end position="196"/>
    </location>
</feature>
<dbReference type="SUPFAM" id="SSF74853">
    <property type="entry name" value="Lamin A/C globular tail domain"/>
    <property type="match status" value="1"/>
</dbReference>
<dbReference type="RefSeq" id="WP_144260535.1">
    <property type="nucleotide sequence ID" value="NZ_QMDX01000001.1"/>
</dbReference>
<dbReference type="InterPro" id="IPR035437">
    <property type="entry name" value="SNase_OB-fold_sf"/>
</dbReference>
<dbReference type="PROSITE" id="PS51257">
    <property type="entry name" value="PROKAR_LIPOPROTEIN"/>
    <property type="match status" value="1"/>
</dbReference>
<dbReference type="InterPro" id="IPR016071">
    <property type="entry name" value="Staphylococal_nuclease_OB-fold"/>
</dbReference>
<evidence type="ECO:0000313" key="3">
    <source>
        <dbReference type="EMBL" id="TSD16055.1"/>
    </source>
</evidence>
<dbReference type="Pfam" id="PF00932">
    <property type="entry name" value="LTD"/>
    <property type="match status" value="1"/>
</dbReference>
<name>A0A554NFG1_9EURY</name>
<dbReference type="Proteomes" id="UP000319894">
    <property type="component" value="Unassembled WGS sequence"/>
</dbReference>
<keyword evidence="3" id="KW-0255">Endonuclease</keyword>
<evidence type="ECO:0000259" key="1">
    <source>
        <dbReference type="PROSITE" id="PS50830"/>
    </source>
</evidence>
<keyword evidence="3" id="KW-0378">Hydrolase</keyword>
<sequence length="324" mass="33609">MDGSRFAAVLLAVLLLTAGCTTSAPGEVGGDGGAGSPADADLRGAQTAGSVTVTVTRVVDGDTLKVAYDNGTADTVRLLGVDTPEVHTETTPEEFAGVPETAAGRACLRRWGETASSHAKDRLAGEEVTLYFDAAEGRRGYYDRLLSYVVHDGSNVNYGLVTDGYARVYDSQFTARNAFYDAESTAQAEGTGLWECATASPPTGTATASPDGGSTDGRLRVVTVHADAEGNDNDNLDDEYVTLGSTAETGLDLSGWTVTDEAGKTYTFGDVTLTPGEQVTLHTGSGTDGDGDVYWGRGGAVWNNGGDTITVRDADGTVVAERSY</sequence>
<dbReference type="InParanoid" id="A0A554NFG1"/>
<dbReference type="SMART" id="SM00318">
    <property type="entry name" value="SNc"/>
    <property type="match status" value="1"/>
</dbReference>
<keyword evidence="4" id="KW-1185">Reference proteome</keyword>
<dbReference type="EMBL" id="QMDX01000001">
    <property type="protein sequence ID" value="TSD16055.1"/>
    <property type="molecule type" value="Genomic_DNA"/>
</dbReference>
<dbReference type="Gene3D" id="2.40.50.90">
    <property type="match status" value="1"/>
</dbReference>
<evidence type="ECO:0000313" key="4">
    <source>
        <dbReference type="Proteomes" id="UP000319894"/>
    </source>
</evidence>
<protein>
    <submittedName>
        <fullName evidence="3">Endonuclease</fullName>
    </submittedName>
</protein>
<reference evidence="3 4" key="1">
    <citation type="submission" date="2018-06" db="EMBL/GenBank/DDBJ databases">
        <title>Natronomonas sp. F16-60 a new haloarchaeon isolated from a solar saltern of Isla Cristina, Huelva, Spain.</title>
        <authorList>
            <person name="Duran-Viseras A."/>
            <person name="Sanchez-Porro C."/>
            <person name="Ventosa A."/>
        </authorList>
    </citation>
    <scope>NUCLEOTIDE SEQUENCE [LARGE SCALE GENOMIC DNA]</scope>
    <source>
        <strain evidence="3 4">F16-60</strain>
    </source>
</reference>
<dbReference type="SUPFAM" id="SSF50199">
    <property type="entry name" value="Staphylococcal nuclease"/>
    <property type="match status" value="1"/>
</dbReference>
<keyword evidence="3" id="KW-0540">Nuclease</keyword>
<dbReference type="GO" id="GO:0003676">
    <property type="term" value="F:nucleic acid binding"/>
    <property type="evidence" value="ECO:0007669"/>
    <property type="project" value="InterPro"/>
</dbReference>
<dbReference type="InterPro" id="IPR002071">
    <property type="entry name" value="Thermonucl_AS"/>
</dbReference>
<comment type="caution">
    <text evidence="3">The sequence shown here is derived from an EMBL/GenBank/DDBJ whole genome shotgun (WGS) entry which is preliminary data.</text>
</comment>
<gene>
    <name evidence="3" type="ORF">DP107_02420</name>
</gene>
<dbReference type="InterPro" id="IPR036415">
    <property type="entry name" value="Lamin_tail_dom_sf"/>
</dbReference>
<organism evidence="3 4">
    <name type="scientific">Haloglomus irregulare</name>
    <dbReference type="NCBI Taxonomy" id="2234134"/>
    <lineage>
        <taxon>Archaea</taxon>
        <taxon>Methanobacteriati</taxon>
        <taxon>Methanobacteriota</taxon>
        <taxon>Stenosarchaea group</taxon>
        <taxon>Halobacteria</taxon>
        <taxon>Halobacteriales</taxon>
        <taxon>Natronomonadaceae</taxon>
        <taxon>Haloglomus</taxon>
    </lineage>
</organism>
<dbReference type="PROSITE" id="PS01123">
    <property type="entry name" value="TNASE_1"/>
    <property type="match status" value="1"/>
</dbReference>
<dbReference type="PROSITE" id="PS50830">
    <property type="entry name" value="TNASE_3"/>
    <property type="match status" value="1"/>
</dbReference>
<dbReference type="OrthoDB" id="3327at2157"/>
<dbReference type="GO" id="GO:0004519">
    <property type="term" value="F:endonuclease activity"/>
    <property type="evidence" value="ECO:0007669"/>
    <property type="project" value="UniProtKB-KW"/>
</dbReference>
<proteinExistence type="predicted"/>